<dbReference type="InterPro" id="IPR036291">
    <property type="entry name" value="NAD(P)-bd_dom_sf"/>
</dbReference>
<dbReference type="RefSeq" id="WP_245818321.1">
    <property type="nucleotide sequence ID" value="NZ_FQZF01000018.1"/>
</dbReference>
<sequence length="327" mass="33916">MTSAAGDIRAGNIRAGNGEGTGYLAAAGRARAALESIRRTADARLEPVAVIGASGRSGSSLCRALAAEGLSFRPVVRSAARWAATGLAGEPRLADLTDAPALRAALAGAGRIVSCAHARHAPAILAAAPPGVPLVLMGSTRRFSRWADDHGDGVRQGEAALLASTRPGVILHPSMIYGAQGEDNVQRLAALLRRLPLAPLPGGGRALVQPIHQSDVTRAVLAALRRKWETPQAVVIAGPEPVRYADFLRAVCRAAGFPPPGVVPIPLAPLLAAAPLLRLLPGLPRIRAAELRRLTEDKAFDTAPMRTLLGVAPIGLEEGLALTFPPR</sequence>
<dbReference type="Gene3D" id="3.40.50.720">
    <property type="entry name" value="NAD(P)-binding Rossmann-like Domain"/>
    <property type="match status" value="1"/>
</dbReference>
<dbReference type="EMBL" id="FQZF01000018">
    <property type="protein sequence ID" value="SHJ67532.1"/>
    <property type="molecule type" value="Genomic_DNA"/>
</dbReference>
<dbReference type="Proteomes" id="UP000184387">
    <property type="component" value="Unassembled WGS sequence"/>
</dbReference>
<keyword evidence="2" id="KW-1185">Reference proteome</keyword>
<dbReference type="PANTHER" id="PTHR12126:SF11">
    <property type="entry name" value="NADH DEHYDROGENASE [UBIQUINONE] 1 ALPHA SUBCOMPLEX SUBUNIT 9, MITOCHONDRIAL"/>
    <property type="match status" value="1"/>
</dbReference>
<evidence type="ECO:0000313" key="1">
    <source>
        <dbReference type="EMBL" id="SHJ67532.1"/>
    </source>
</evidence>
<dbReference type="STRING" id="198092.SAMN02745194_03084"/>
<organism evidence="1 2">
    <name type="scientific">Muricoccus roseus</name>
    <dbReference type="NCBI Taxonomy" id="198092"/>
    <lineage>
        <taxon>Bacteria</taxon>
        <taxon>Pseudomonadati</taxon>
        <taxon>Pseudomonadota</taxon>
        <taxon>Alphaproteobacteria</taxon>
        <taxon>Acetobacterales</taxon>
        <taxon>Roseomonadaceae</taxon>
        <taxon>Muricoccus</taxon>
    </lineage>
</organism>
<accession>A0A1M6L8K2</accession>
<dbReference type="PANTHER" id="PTHR12126">
    <property type="entry name" value="NADH-UBIQUINONE OXIDOREDUCTASE 39 KDA SUBUNIT-RELATED"/>
    <property type="match status" value="1"/>
</dbReference>
<evidence type="ECO:0000313" key="2">
    <source>
        <dbReference type="Proteomes" id="UP000184387"/>
    </source>
</evidence>
<dbReference type="SUPFAM" id="SSF51735">
    <property type="entry name" value="NAD(P)-binding Rossmann-fold domains"/>
    <property type="match status" value="1"/>
</dbReference>
<name>A0A1M6L8K2_9PROT</name>
<gene>
    <name evidence="1" type="ORF">SAMN02745194_03084</name>
</gene>
<dbReference type="InterPro" id="IPR051207">
    <property type="entry name" value="ComplexI_NDUFA9_subunit"/>
</dbReference>
<dbReference type="AlphaFoldDB" id="A0A1M6L8K2"/>
<dbReference type="GO" id="GO:0044877">
    <property type="term" value="F:protein-containing complex binding"/>
    <property type="evidence" value="ECO:0007669"/>
    <property type="project" value="TreeGrafter"/>
</dbReference>
<reference evidence="1 2" key="1">
    <citation type="submission" date="2016-11" db="EMBL/GenBank/DDBJ databases">
        <authorList>
            <person name="Jaros S."/>
            <person name="Januszkiewicz K."/>
            <person name="Wedrychowicz H."/>
        </authorList>
    </citation>
    <scope>NUCLEOTIDE SEQUENCE [LARGE SCALE GENOMIC DNA]</scope>
    <source>
        <strain evidence="1 2">DSM 14916</strain>
    </source>
</reference>
<protein>
    <submittedName>
        <fullName evidence="1">Nucleoside-diphosphate-sugar epimerase</fullName>
    </submittedName>
</protein>
<proteinExistence type="predicted"/>